<dbReference type="CDD" id="cd12148">
    <property type="entry name" value="fungal_TF_MHR"/>
    <property type="match status" value="1"/>
</dbReference>
<dbReference type="InterPro" id="IPR001138">
    <property type="entry name" value="Zn2Cys6_DnaBD"/>
</dbReference>
<dbReference type="InterPro" id="IPR036864">
    <property type="entry name" value="Zn2-C6_fun-type_DNA-bd_sf"/>
</dbReference>
<gene>
    <name evidence="5" type="ORF">IAR55_000005</name>
</gene>
<dbReference type="Proteomes" id="UP001388673">
    <property type="component" value="Unassembled WGS sequence"/>
</dbReference>
<sequence>MRDVGASSDKGARKRQRPGEQKKERTIRRALSCTECKRRKTKCSAVGRVPCDSCVQRGRPGDCFWEGLPTDADVVSQLPSDSEDRPVITHSDVAVLREQVEKLQGLVTTLTQQYAVLLRETRSPQGEGGPANLTPVPLSISSPVASPPAHGPSSLRDEIGSNVRFETTAKSIEHLVLGPSVRPGVTETSTYSVQTAGNPISTLLSSQLDGSPSRDYVIVDAILRLLPPSSTTSRILIEDYFGGPLHRGWHSVTKYTFVRQFEVYSAMNLEQQLATMDSAWVSVYLMASLIALDVANYLAVPQIRHIQVALLYINYLFHFGDSADKANLALRHLDSAISTAQWIGLDLVNDDPASAPIGDPAFADIPVHAAFETSKQLLHMLSFVDGTIYKRPGLWRLGNAVNVPTPGNLNDVDVLYDLSPTRRSAADFTDATLAILGGKFASTIRKYTKQGSSLENLPYDQVMEYDRALRAILHAIPPLAARNTQSGWMMHHLFSSIHNRLLRVHRPFMVKGYEDSRWAFSARMSVESAKAIISAQQLMMPFVKRWILGSAIVLAVDGILHGGLQQTSSSQSSQACLIQALAILQSAVNHGTNLDVSYACVRAIQALLDAMSGLSPGVVTATRDLDERLQLYFDEVERRIASPDSCDAGMQPPAPEDPGGGSGLAEHQDWTQFGWKGI</sequence>
<reference evidence="5 6" key="1">
    <citation type="journal article" date="2024" name="bioRxiv">
        <title>Comparative genomics of Cryptococcus and Kwoniella reveals pathogenesis evolution and contrasting karyotype dynamics via intercentromeric recombination or chromosome fusion.</title>
        <authorList>
            <person name="Coelho M.A."/>
            <person name="David-Palma M."/>
            <person name="Shea T."/>
            <person name="Bowers K."/>
            <person name="McGinley-Smith S."/>
            <person name="Mohammad A.W."/>
            <person name="Gnirke A."/>
            <person name="Yurkov A.M."/>
            <person name="Nowrousian M."/>
            <person name="Sun S."/>
            <person name="Cuomo C.A."/>
            <person name="Heitman J."/>
        </authorList>
    </citation>
    <scope>NUCLEOTIDE SEQUENCE [LARGE SCALE GENOMIC DNA]</scope>
    <source>
        <strain evidence="5 6">CBS 13917</strain>
    </source>
</reference>
<feature type="region of interest" description="Disordered" evidence="3">
    <location>
        <begin position="1"/>
        <end position="25"/>
    </location>
</feature>
<dbReference type="RefSeq" id="XP_066805687.1">
    <property type="nucleotide sequence ID" value="XM_066943145.1"/>
</dbReference>
<dbReference type="GO" id="GO:0008270">
    <property type="term" value="F:zinc ion binding"/>
    <property type="evidence" value="ECO:0007669"/>
    <property type="project" value="InterPro"/>
</dbReference>
<dbReference type="CDD" id="cd00067">
    <property type="entry name" value="GAL4"/>
    <property type="match status" value="1"/>
</dbReference>
<evidence type="ECO:0000313" key="6">
    <source>
        <dbReference type="Proteomes" id="UP001388673"/>
    </source>
</evidence>
<dbReference type="GO" id="GO:0005634">
    <property type="term" value="C:nucleus"/>
    <property type="evidence" value="ECO:0007669"/>
    <property type="project" value="UniProtKB-SubCell"/>
</dbReference>
<dbReference type="EMBL" id="JBCAWK010000001">
    <property type="protein sequence ID" value="KAK8869441.1"/>
    <property type="molecule type" value="Genomic_DNA"/>
</dbReference>
<proteinExistence type="predicted"/>
<dbReference type="PANTHER" id="PTHR31001">
    <property type="entry name" value="UNCHARACTERIZED TRANSCRIPTIONAL REGULATORY PROTEIN"/>
    <property type="match status" value="1"/>
</dbReference>
<feature type="domain" description="Zn(2)-C6 fungal-type" evidence="4">
    <location>
        <begin position="32"/>
        <end position="65"/>
    </location>
</feature>
<dbReference type="InterPro" id="IPR050613">
    <property type="entry name" value="Sec_Metabolite_Reg"/>
</dbReference>
<name>A0AAW0Z5N6_9TREE</name>
<accession>A0AAW0Z5N6</accession>
<keyword evidence="6" id="KW-1185">Reference proteome</keyword>
<dbReference type="PANTHER" id="PTHR31001:SF90">
    <property type="entry name" value="CENTROMERE DNA-BINDING PROTEIN COMPLEX CBF3 SUBUNIT B"/>
    <property type="match status" value="1"/>
</dbReference>
<keyword evidence="2" id="KW-0539">Nucleus</keyword>
<dbReference type="GO" id="GO:0000981">
    <property type="term" value="F:DNA-binding transcription factor activity, RNA polymerase II-specific"/>
    <property type="evidence" value="ECO:0007669"/>
    <property type="project" value="InterPro"/>
</dbReference>
<evidence type="ECO:0000256" key="1">
    <source>
        <dbReference type="ARBA" id="ARBA00004123"/>
    </source>
</evidence>
<dbReference type="PROSITE" id="PS00463">
    <property type="entry name" value="ZN2_CY6_FUNGAL_1"/>
    <property type="match status" value="1"/>
</dbReference>
<comment type="subcellular location">
    <subcellularLocation>
        <location evidence="1">Nucleus</location>
    </subcellularLocation>
</comment>
<evidence type="ECO:0000256" key="3">
    <source>
        <dbReference type="SAM" id="MobiDB-lite"/>
    </source>
</evidence>
<organism evidence="5 6">
    <name type="scientific">Kwoniella newhampshirensis</name>
    <dbReference type="NCBI Taxonomy" id="1651941"/>
    <lineage>
        <taxon>Eukaryota</taxon>
        <taxon>Fungi</taxon>
        <taxon>Dikarya</taxon>
        <taxon>Basidiomycota</taxon>
        <taxon>Agaricomycotina</taxon>
        <taxon>Tremellomycetes</taxon>
        <taxon>Tremellales</taxon>
        <taxon>Cryptococcaceae</taxon>
        <taxon>Kwoniella</taxon>
    </lineage>
</organism>
<dbReference type="AlphaFoldDB" id="A0AAW0Z5N6"/>
<dbReference type="GeneID" id="92177265"/>
<dbReference type="Gene3D" id="4.10.240.10">
    <property type="entry name" value="Zn(2)-C6 fungal-type DNA-binding domain"/>
    <property type="match status" value="1"/>
</dbReference>
<comment type="caution">
    <text evidence="5">The sequence shown here is derived from an EMBL/GenBank/DDBJ whole genome shotgun (WGS) entry which is preliminary data.</text>
</comment>
<evidence type="ECO:0000256" key="2">
    <source>
        <dbReference type="ARBA" id="ARBA00023242"/>
    </source>
</evidence>
<dbReference type="PROSITE" id="PS50048">
    <property type="entry name" value="ZN2_CY6_FUNGAL_2"/>
    <property type="match status" value="1"/>
</dbReference>
<evidence type="ECO:0000313" key="5">
    <source>
        <dbReference type="EMBL" id="KAK8869441.1"/>
    </source>
</evidence>
<dbReference type="KEGG" id="kne:92177265"/>
<dbReference type="SUPFAM" id="SSF57701">
    <property type="entry name" value="Zn2/Cys6 DNA-binding domain"/>
    <property type="match status" value="1"/>
</dbReference>
<feature type="region of interest" description="Disordered" evidence="3">
    <location>
        <begin position="643"/>
        <end position="667"/>
    </location>
</feature>
<protein>
    <recommendedName>
        <fullName evidence="4">Zn(2)-C6 fungal-type domain-containing protein</fullName>
    </recommendedName>
</protein>
<evidence type="ECO:0000259" key="4">
    <source>
        <dbReference type="PROSITE" id="PS50048"/>
    </source>
</evidence>